<feature type="compositionally biased region" description="Basic and acidic residues" evidence="5">
    <location>
        <begin position="1002"/>
        <end position="1060"/>
    </location>
</feature>
<evidence type="ECO:0000256" key="2">
    <source>
        <dbReference type="ARBA" id="ARBA00022490"/>
    </source>
</evidence>
<evidence type="ECO:0000313" key="7">
    <source>
        <dbReference type="EMBL" id="KAH8982380.1"/>
    </source>
</evidence>
<feature type="coiled-coil region" evidence="4">
    <location>
        <begin position="553"/>
        <end position="580"/>
    </location>
</feature>
<gene>
    <name evidence="7" type="ORF">EDB92DRAFT_121465</name>
</gene>
<feature type="compositionally biased region" description="Polar residues" evidence="5">
    <location>
        <begin position="1622"/>
        <end position="1642"/>
    </location>
</feature>
<feature type="compositionally biased region" description="Polar residues" evidence="5">
    <location>
        <begin position="1307"/>
        <end position="1316"/>
    </location>
</feature>
<feature type="compositionally biased region" description="Pro residues" evidence="5">
    <location>
        <begin position="1472"/>
        <end position="1482"/>
    </location>
</feature>
<keyword evidence="3" id="KW-0206">Cytoskeleton</keyword>
<keyword evidence="8" id="KW-1185">Reference proteome</keyword>
<dbReference type="Gene3D" id="3.30.920.20">
    <property type="entry name" value="Gas2-like domain"/>
    <property type="match status" value="1"/>
</dbReference>
<feature type="region of interest" description="Disordered" evidence="5">
    <location>
        <begin position="1"/>
        <end position="24"/>
    </location>
</feature>
<feature type="compositionally biased region" description="Polar residues" evidence="5">
    <location>
        <begin position="1388"/>
        <end position="1407"/>
    </location>
</feature>
<feature type="region of interest" description="Disordered" evidence="5">
    <location>
        <begin position="1655"/>
        <end position="1695"/>
    </location>
</feature>
<feature type="region of interest" description="Disordered" evidence="5">
    <location>
        <begin position="617"/>
        <end position="636"/>
    </location>
</feature>
<accession>A0AAD4L8B4</accession>
<dbReference type="GO" id="GO:0008017">
    <property type="term" value="F:microtubule binding"/>
    <property type="evidence" value="ECO:0007669"/>
    <property type="project" value="InterPro"/>
</dbReference>
<dbReference type="InterPro" id="IPR036534">
    <property type="entry name" value="GAR_dom_sf"/>
</dbReference>
<evidence type="ECO:0000256" key="5">
    <source>
        <dbReference type="SAM" id="MobiDB-lite"/>
    </source>
</evidence>
<evidence type="ECO:0000256" key="4">
    <source>
        <dbReference type="SAM" id="Coils"/>
    </source>
</evidence>
<dbReference type="InterPro" id="IPR003108">
    <property type="entry name" value="GAR_dom"/>
</dbReference>
<protein>
    <recommendedName>
        <fullName evidence="6">GAR domain-containing protein</fullName>
    </recommendedName>
</protein>
<feature type="compositionally biased region" description="Low complexity" evidence="5">
    <location>
        <begin position="1353"/>
        <end position="1363"/>
    </location>
</feature>
<dbReference type="PROSITE" id="PS51460">
    <property type="entry name" value="GAR"/>
    <property type="match status" value="1"/>
</dbReference>
<evidence type="ECO:0000256" key="1">
    <source>
        <dbReference type="ARBA" id="ARBA00004245"/>
    </source>
</evidence>
<feature type="region of interest" description="Disordered" evidence="5">
    <location>
        <begin position="1598"/>
        <end position="1643"/>
    </location>
</feature>
<feature type="compositionally biased region" description="Acidic residues" evidence="5">
    <location>
        <begin position="1072"/>
        <end position="1081"/>
    </location>
</feature>
<keyword evidence="2" id="KW-0963">Cytoplasm</keyword>
<evidence type="ECO:0000259" key="6">
    <source>
        <dbReference type="PROSITE" id="PS51460"/>
    </source>
</evidence>
<feature type="compositionally biased region" description="Polar residues" evidence="5">
    <location>
        <begin position="1416"/>
        <end position="1444"/>
    </location>
</feature>
<dbReference type="PANTHER" id="PTHR24216:SF8">
    <property type="entry name" value="PAXILLIN, ISOFORM F"/>
    <property type="match status" value="1"/>
</dbReference>
<dbReference type="SMART" id="SM00243">
    <property type="entry name" value="GAS2"/>
    <property type="match status" value="1"/>
</dbReference>
<feature type="compositionally biased region" description="Pro residues" evidence="5">
    <location>
        <begin position="1600"/>
        <end position="1609"/>
    </location>
</feature>
<dbReference type="PANTHER" id="PTHR24216">
    <property type="entry name" value="PAXILLIN-RELATED"/>
    <property type="match status" value="1"/>
</dbReference>
<feature type="compositionally biased region" description="Polar residues" evidence="5">
    <location>
        <begin position="1663"/>
        <end position="1675"/>
    </location>
</feature>
<dbReference type="Pfam" id="PF02187">
    <property type="entry name" value="GAS2"/>
    <property type="match status" value="1"/>
</dbReference>
<dbReference type="SUPFAM" id="SSF143575">
    <property type="entry name" value="GAS2 domain-like"/>
    <property type="match status" value="1"/>
</dbReference>
<name>A0AAD4L8B4_9AGAM</name>
<comment type="subcellular location">
    <subcellularLocation>
        <location evidence="1">Cytoplasm</location>
        <location evidence="1">Cytoskeleton</location>
    </subcellularLocation>
</comment>
<evidence type="ECO:0000313" key="8">
    <source>
        <dbReference type="Proteomes" id="UP001201163"/>
    </source>
</evidence>
<sequence>MEATLVNPTPAPPQQAEAAGPLGHMNYDSLENILASHLSQVQDAASDENSEQNGEQALESHEVIELQAFSERKEWIVEKINLLEGMPPIEVFAGLDAVRASVPAESGLPTREQLKQWLIEHDKIEKETEIFDSGELKKFKKITKAASKRNLSPQDTDIIELTLTTIYEFDKLLHLLRDRSENLDLLGTRLSWEEQRCAAWADHRQLMLDLQNFLSQRARWSPSVYDALPQAESSAPTSTPTLSRRGSVASLASEASSSSSSGFSRSARFKLGEALSREAAQFAGRISSLRHGKIAAAGKALDKIIENRPVPGELLDEQEKLEEQGVDAMENVGRFTMSVVTQWRKADEFYVETMKDQASAQSLLDDIEAAQLTHPSSRQDFVFSARAGPIVKRLSSRENPCSVISGFPRPTHTLFPDQPSANNSITKVLGEELEIGLALAARLERSALDYHAACEAVRRAEHSVTSANELTNAYVSVLHHMLNGVDSSDGDGSPPDVTTELCLRETKHAAFLALLPSLLQQLDRSNEEAGSVLPVAQASLLGLADINVEPGFKDRLSSAIQRLEDVRAESENTRAAMTERVNLLRDVRKIWVSASSILKDVGTIRGELDDLMGQQKWKSSTTSHLPPTPESVNASLPLSSKTLENTTEKFTLLQASFDQDVHTSVSALPGVVGPGLRMHLVKCREGLSAILEHSLQMIRLTDNINRQALAMAAIRDETHDLQARLEDTESRFDVLAEQILDGSSQDDLDDLRLDLASDAASIQVACQTFTDSLPHRVVFVSPDSSGTMSSNTSTPGTRRRTSPPLDLTLDALPSPPFEPPIDLTHLDHVVRTDCNAFALHIAGGVSSLQRTIAHLDVVQDAHVVDLKLVTLNETITFAEEHLEAIRETVSTVPDMFDSINQLARVAGEVGPLFDARRSEISQSLPPIRQLLHKMDITCSQSPASKHLSLSRSQITDDMEAKFRAWGDSAKALLSGIRHREERLRVAQREQIEQERLAAEAAEKLAKEQAEAEAKRKAEEEREREEAEEAERLRKEQAEAEERIRRERAEAAREQARKETDVSPSLAFPTTNDDIDSSEDNSDVFGSPEPSVDLSQVQLHVAELRRRLRSLGINSSVKSSPSSASPLPTVEKHNVMASQLAEVISEATQLPANISSVTVDAELKSLRDELENSHQLLPRALNLARFGTLVQDCDNALSDLLEHIDSYPAPPSGPLSADYVSSPLLPPEEQLGGRLTFTKNLINNLEEEFIRVADEPRASSERERIVQTWAELESMAFDRINGRKSRPPSTISSGRQSRASIGGPRPSSILQNKYTPYSSLSARSSTRGSAHAPAPAHPSTSTWRVPHHAPPMPNRSSSRLSVVSSNRSVSGPMAVTSRLFNSTFASRQRTISLSSTAPSPVPNNNNPGRRSMEPSRLHTSQQSHLRRTVSPTPSDASGASRSFSVAANPIRPAFGRPPRLSFPSSIVHKSPPKSRPPPPPPRKPYVANPKSKLDVAVGDVVNKLPDDVDIKVEVAHEAWQDRSGKYWIGGEDPKLCFCRILRSHAVMVRVGGGWMELSNDRFIQTHFADMFRLLPEPIPYLGSREEKWISSSTLLEAPELITPPRPPRTPEPGSGGISLPSFALSTPSGRSPQSIKTHSSPGSPLTALQFLRRVDGEGGLVRPSTPTKGSLLNNRGRSPLPFAPMRSPNRIPVWKP</sequence>
<feature type="compositionally biased region" description="Low complexity" evidence="5">
    <location>
        <begin position="1317"/>
        <end position="1341"/>
    </location>
</feature>
<reference evidence="7" key="1">
    <citation type="submission" date="2022-01" db="EMBL/GenBank/DDBJ databases">
        <title>Comparative genomics reveals a dynamic genome evolution in the ectomycorrhizal milk-cap (Lactarius) mushrooms.</title>
        <authorList>
            <consortium name="DOE Joint Genome Institute"/>
            <person name="Lebreton A."/>
            <person name="Tang N."/>
            <person name="Kuo A."/>
            <person name="LaButti K."/>
            <person name="Drula E."/>
            <person name="Barry K."/>
            <person name="Clum A."/>
            <person name="Lipzen A."/>
            <person name="Mousain D."/>
            <person name="Ng V."/>
            <person name="Wang R."/>
            <person name="Wang X."/>
            <person name="Dai Y."/>
            <person name="Henrissat B."/>
            <person name="Grigoriev I.V."/>
            <person name="Guerin-Laguette A."/>
            <person name="Yu F."/>
            <person name="Martin F.M."/>
        </authorList>
    </citation>
    <scope>NUCLEOTIDE SEQUENCE</scope>
    <source>
        <strain evidence="7">QP</strain>
    </source>
</reference>
<feature type="region of interest" description="Disordered" evidence="5">
    <location>
        <begin position="1388"/>
        <end position="1487"/>
    </location>
</feature>
<dbReference type="GO" id="GO:0005856">
    <property type="term" value="C:cytoskeleton"/>
    <property type="evidence" value="ECO:0007669"/>
    <property type="project" value="UniProtKB-SubCell"/>
</dbReference>
<proteinExistence type="predicted"/>
<dbReference type="EMBL" id="JAKELL010000100">
    <property type="protein sequence ID" value="KAH8982380.1"/>
    <property type="molecule type" value="Genomic_DNA"/>
</dbReference>
<dbReference type="Proteomes" id="UP001201163">
    <property type="component" value="Unassembled WGS sequence"/>
</dbReference>
<keyword evidence="4" id="KW-0175">Coiled coil</keyword>
<feature type="region of interest" description="Disordered" evidence="5">
    <location>
        <begin position="1002"/>
        <end position="1092"/>
    </location>
</feature>
<feature type="region of interest" description="Disordered" evidence="5">
    <location>
        <begin position="1278"/>
        <end position="1363"/>
    </location>
</feature>
<comment type="caution">
    <text evidence="7">The sequence shown here is derived from an EMBL/GenBank/DDBJ whole genome shotgun (WGS) entry which is preliminary data.</text>
</comment>
<feature type="compositionally biased region" description="Polar residues" evidence="5">
    <location>
        <begin position="1286"/>
        <end position="1298"/>
    </location>
</feature>
<feature type="region of interest" description="Disordered" evidence="5">
    <location>
        <begin position="781"/>
        <end position="804"/>
    </location>
</feature>
<feature type="domain" description="GAR" evidence="6">
    <location>
        <begin position="1487"/>
        <end position="1569"/>
    </location>
</feature>
<evidence type="ECO:0000256" key="3">
    <source>
        <dbReference type="ARBA" id="ARBA00023212"/>
    </source>
</evidence>
<organism evidence="7 8">
    <name type="scientific">Lactarius akahatsu</name>
    <dbReference type="NCBI Taxonomy" id="416441"/>
    <lineage>
        <taxon>Eukaryota</taxon>
        <taxon>Fungi</taxon>
        <taxon>Dikarya</taxon>
        <taxon>Basidiomycota</taxon>
        <taxon>Agaricomycotina</taxon>
        <taxon>Agaricomycetes</taxon>
        <taxon>Russulales</taxon>
        <taxon>Russulaceae</taxon>
        <taxon>Lactarius</taxon>
    </lineage>
</organism>